<feature type="transmembrane region" description="Helical" evidence="1">
    <location>
        <begin position="24"/>
        <end position="43"/>
    </location>
</feature>
<protein>
    <submittedName>
        <fullName evidence="2">Uncharacterized protein</fullName>
    </submittedName>
</protein>
<evidence type="ECO:0000313" key="3">
    <source>
        <dbReference type="Proteomes" id="UP000824107"/>
    </source>
</evidence>
<dbReference type="Proteomes" id="UP000824107">
    <property type="component" value="Unassembled WGS sequence"/>
</dbReference>
<keyword evidence="1" id="KW-1133">Transmembrane helix</keyword>
<evidence type="ECO:0000313" key="2">
    <source>
        <dbReference type="EMBL" id="HIU52925.1"/>
    </source>
</evidence>
<accession>A0A9D1SAH6</accession>
<reference evidence="2" key="1">
    <citation type="submission" date="2020-10" db="EMBL/GenBank/DDBJ databases">
        <authorList>
            <person name="Gilroy R."/>
        </authorList>
    </citation>
    <scope>NUCLEOTIDE SEQUENCE</scope>
    <source>
        <strain evidence="2">ChiW3-316</strain>
    </source>
</reference>
<evidence type="ECO:0000256" key="1">
    <source>
        <dbReference type="SAM" id="Phobius"/>
    </source>
</evidence>
<sequence>MVKSVENKPVEVSKSQIAATAKKAMLRIVFWVLFLGILYGLWLNPQIITNMVKFISMQTATEESQEENTVQEDEFYRRMNVLQNQINQLQNQISSLPEGSSATVDLSRFDSKLEAIEKQNLNVIDSKADVATVLGIITRLDKIEERLDTLAKISDDGALVLTATMMVKESSENGTNFAYEAEILQQLAKNDTAIQGDVETISRYAREGVKSQNSLINEFKKIYRRLAKVQTKQDLEGKNWKEVLNIKFNEVVKVKRVNDVLSPQNEAENENNFKKINEEVKNGNLQQALDGLHQLDSSFIVNDPAMQKWMAEVQARINFNQAIANISAHSLALMKVNSIKSN</sequence>
<proteinExistence type="predicted"/>
<gene>
    <name evidence="2" type="ORF">IAD20_02470</name>
</gene>
<name>A0A9D1SAH6_9PROT</name>
<reference evidence="2" key="2">
    <citation type="journal article" date="2021" name="PeerJ">
        <title>Extensive microbial diversity within the chicken gut microbiome revealed by metagenomics and culture.</title>
        <authorList>
            <person name="Gilroy R."/>
            <person name="Ravi A."/>
            <person name="Getino M."/>
            <person name="Pursley I."/>
            <person name="Horton D.L."/>
            <person name="Alikhan N.F."/>
            <person name="Baker D."/>
            <person name="Gharbi K."/>
            <person name="Hall N."/>
            <person name="Watson M."/>
            <person name="Adriaenssens E.M."/>
            <person name="Foster-Nyarko E."/>
            <person name="Jarju S."/>
            <person name="Secka A."/>
            <person name="Antonio M."/>
            <person name="Oren A."/>
            <person name="Chaudhuri R.R."/>
            <person name="La Ragione R."/>
            <person name="Hildebrand F."/>
            <person name="Pallen M.J."/>
        </authorList>
    </citation>
    <scope>NUCLEOTIDE SEQUENCE</scope>
    <source>
        <strain evidence="2">ChiW3-316</strain>
    </source>
</reference>
<keyword evidence="1" id="KW-0812">Transmembrane</keyword>
<organism evidence="2 3">
    <name type="scientific">Candidatus Scatocola faecipullorum</name>
    <dbReference type="NCBI Taxonomy" id="2840917"/>
    <lineage>
        <taxon>Bacteria</taxon>
        <taxon>Pseudomonadati</taxon>
        <taxon>Pseudomonadota</taxon>
        <taxon>Alphaproteobacteria</taxon>
        <taxon>Rhodospirillales</taxon>
        <taxon>Rhodospirillaceae</taxon>
        <taxon>Rhodospirillaceae incertae sedis</taxon>
        <taxon>Candidatus Scatocola</taxon>
    </lineage>
</organism>
<comment type="caution">
    <text evidence="2">The sequence shown here is derived from an EMBL/GenBank/DDBJ whole genome shotgun (WGS) entry which is preliminary data.</text>
</comment>
<dbReference type="EMBL" id="DVNC01000021">
    <property type="protein sequence ID" value="HIU52925.1"/>
    <property type="molecule type" value="Genomic_DNA"/>
</dbReference>
<dbReference type="AlphaFoldDB" id="A0A9D1SAH6"/>
<keyword evidence="1" id="KW-0472">Membrane</keyword>